<comment type="caution">
    <text evidence="10">The sequence shown here is derived from an EMBL/GenBank/DDBJ whole genome shotgun (WGS) entry which is preliminary data.</text>
</comment>
<reference evidence="10 11" key="1">
    <citation type="submission" date="2019-05" db="EMBL/GenBank/DDBJ databases">
        <authorList>
            <person name="Pankratov T."/>
            <person name="Grouzdev D."/>
        </authorList>
    </citation>
    <scope>NUCLEOTIDE SEQUENCE [LARGE SCALE GENOMIC DNA]</scope>
    <source>
        <strain evidence="10 11">KEBCLARHB70R</strain>
    </source>
</reference>
<dbReference type="InterPro" id="IPR003593">
    <property type="entry name" value="AAA+_ATPase"/>
</dbReference>
<gene>
    <name evidence="10" type="ORF">FE263_19325</name>
</gene>
<dbReference type="OrthoDB" id="9805029at2"/>
<dbReference type="Gene3D" id="3.40.50.300">
    <property type="entry name" value="P-loop containing nucleotide triphosphate hydrolases"/>
    <property type="match status" value="2"/>
</dbReference>
<keyword evidence="6 10" id="KW-0067">ATP-binding</keyword>
<evidence type="ECO:0000313" key="11">
    <source>
        <dbReference type="Proteomes" id="UP000305654"/>
    </source>
</evidence>
<dbReference type="InterPro" id="IPR027417">
    <property type="entry name" value="P-loop_NTPase"/>
</dbReference>
<evidence type="ECO:0000256" key="1">
    <source>
        <dbReference type="ARBA" id="ARBA00022448"/>
    </source>
</evidence>
<keyword evidence="4" id="KW-0677">Repeat</keyword>
<evidence type="ECO:0000259" key="9">
    <source>
        <dbReference type="PROSITE" id="PS50893"/>
    </source>
</evidence>
<keyword evidence="5" id="KW-0547">Nucleotide-binding</keyword>
<dbReference type="RefSeq" id="WP_138327674.1">
    <property type="nucleotide sequence ID" value="NZ_VCDI01000009.1"/>
</dbReference>
<keyword evidence="7" id="KW-1278">Translocase</keyword>
<dbReference type="PANTHER" id="PTHR43790">
    <property type="entry name" value="CARBOHYDRATE TRANSPORT ATP-BINDING PROTEIN MG119-RELATED"/>
    <property type="match status" value="1"/>
</dbReference>
<dbReference type="GO" id="GO:0005524">
    <property type="term" value="F:ATP binding"/>
    <property type="evidence" value="ECO:0007669"/>
    <property type="project" value="UniProtKB-KW"/>
</dbReference>
<dbReference type="AlphaFoldDB" id="A0A5R9IZZ2"/>
<evidence type="ECO:0000256" key="4">
    <source>
        <dbReference type="ARBA" id="ARBA00022737"/>
    </source>
</evidence>
<evidence type="ECO:0000256" key="7">
    <source>
        <dbReference type="ARBA" id="ARBA00022967"/>
    </source>
</evidence>
<keyword evidence="3" id="KW-0762">Sugar transport</keyword>
<name>A0A5R9IZZ2_9PROT</name>
<dbReference type="CDD" id="cd03216">
    <property type="entry name" value="ABC_Carb_Monos_I"/>
    <property type="match status" value="1"/>
</dbReference>
<dbReference type="PROSITE" id="PS50893">
    <property type="entry name" value="ABC_TRANSPORTER_2"/>
    <property type="match status" value="2"/>
</dbReference>
<dbReference type="InterPro" id="IPR050107">
    <property type="entry name" value="ABC_carbohydrate_import_ATPase"/>
</dbReference>
<evidence type="ECO:0000256" key="3">
    <source>
        <dbReference type="ARBA" id="ARBA00022597"/>
    </source>
</evidence>
<organism evidence="10 11">
    <name type="scientific">Lichenicoccus roseus</name>
    <dbReference type="NCBI Taxonomy" id="2683649"/>
    <lineage>
        <taxon>Bacteria</taxon>
        <taxon>Pseudomonadati</taxon>
        <taxon>Pseudomonadota</taxon>
        <taxon>Alphaproteobacteria</taxon>
        <taxon>Acetobacterales</taxon>
        <taxon>Acetobacteraceae</taxon>
        <taxon>Lichenicoccus</taxon>
    </lineage>
</organism>
<feature type="domain" description="ABC transporter" evidence="9">
    <location>
        <begin position="18"/>
        <end position="254"/>
    </location>
</feature>
<dbReference type="PROSITE" id="PS00211">
    <property type="entry name" value="ABC_TRANSPORTER_1"/>
    <property type="match status" value="1"/>
</dbReference>
<dbReference type="GO" id="GO:0016887">
    <property type="term" value="F:ATP hydrolysis activity"/>
    <property type="evidence" value="ECO:0007669"/>
    <property type="project" value="InterPro"/>
</dbReference>
<dbReference type="SMART" id="SM00382">
    <property type="entry name" value="AAA"/>
    <property type="match status" value="2"/>
</dbReference>
<evidence type="ECO:0000256" key="5">
    <source>
        <dbReference type="ARBA" id="ARBA00022741"/>
    </source>
</evidence>
<proteinExistence type="predicted"/>
<keyword evidence="8" id="KW-0472">Membrane</keyword>
<dbReference type="Proteomes" id="UP000305654">
    <property type="component" value="Unassembled WGS sequence"/>
</dbReference>
<keyword evidence="2" id="KW-1003">Cell membrane</keyword>
<keyword evidence="11" id="KW-1185">Reference proteome</keyword>
<evidence type="ECO:0000313" key="10">
    <source>
        <dbReference type="EMBL" id="TLU71004.1"/>
    </source>
</evidence>
<dbReference type="InterPro" id="IPR017871">
    <property type="entry name" value="ABC_transporter-like_CS"/>
</dbReference>
<accession>A0A5R9IZZ2</accession>
<dbReference type="CDD" id="cd03215">
    <property type="entry name" value="ABC_Carb_Monos_II"/>
    <property type="match status" value="1"/>
</dbReference>
<dbReference type="PANTHER" id="PTHR43790:SF3">
    <property type="entry name" value="D-ALLOSE IMPORT ATP-BINDING PROTEIN ALSA-RELATED"/>
    <property type="match status" value="1"/>
</dbReference>
<evidence type="ECO:0000256" key="8">
    <source>
        <dbReference type="ARBA" id="ARBA00023136"/>
    </source>
</evidence>
<protein>
    <submittedName>
        <fullName evidence="10">Sugar ABC transporter ATP-binding protein</fullName>
    </submittedName>
</protein>
<evidence type="ECO:0000256" key="2">
    <source>
        <dbReference type="ARBA" id="ARBA00022475"/>
    </source>
</evidence>
<feature type="domain" description="ABC transporter" evidence="9">
    <location>
        <begin position="271"/>
        <end position="519"/>
    </location>
</feature>
<keyword evidence="1" id="KW-0813">Transport</keyword>
<evidence type="ECO:0000256" key="6">
    <source>
        <dbReference type="ARBA" id="ARBA00022840"/>
    </source>
</evidence>
<dbReference type="EMBL" id="VCDI01000009">
    <property type="protein sequence ID" value="TLU71004.1"/>
    <property type="molecule type" value="Genomic_DNA"/>
</dbReference>
<sequence length="533" mass="56694">MTEAGLSVANPPVAAPLVSMRGISKSFGENRVLRDIDFEVAAGEVHALLGENGAGKSTLMKILMGVYAPDAGSITLDGENIVGTSVQDHRAHGISMIFQELSLLPNLTVGQNILLGREPRLPGWRIDHRRLAGNAQEIIDHYGFPLRAGREVRDLGFAQRQMVEVLKAVSQGARVLVMDEPTSSLSLREEERLFSIMDELKARGMGLIYISHRMAEIFRLANRLSIVKDGRLIGPLVPAATSIAEVSQLMSKTTASALPAVTALPDAAPVPRTETGLALQVTGLGTATKLRDINFTIGRGEIVGLAGLVASGRSTLAKALFGLIPDATGEVVVTGRPLRLGDAARAVAAGIGFVPEDRRLEGLVLDHSLAANVALPNLGRLLGRFGLPYVSDSRIAQLFESYRSQLGIVARASSQRVGELSGGNQQKIVFAKWLATKPGLLILDEPTNGVDVNAKADMRALMRAVAASGVGVLLISSELDEITGAADRILTLVDGRITRELHQVRDEAELRGILQADVAARVEAGADTKEIMA</sequence>
<dbReference type="SUPFAM" id="SSF52540">
    <property type="entry name" value="P-loop containing nucleoside triphosphate hydrolases"/>
    <property type="match status" value="2"/>
</dbReference>
<dbReference type="Pfam" id="PF00005">
    <property type="entry name" value="ABC_tran"/>
    <property type="match status" value="2"/>
</dbReference>
<dbReference type="InterPro" id="IPR003439">
    <property type="entry name" value="ABC_transporter-like_ATP-bd"/>
</dbReference>